<dbReference type="GO" id="GO:0006777">
    <property type="term" value="P:Mo-molybdopterin cofactor biosynthetic process"/>
    <property type="evidence" value="ECO:0007669"/>
    <property type="project" value="UniProtKB-KW"/>
</dbReference>
<evidence type="ECO:0000313" key="17">
    <source>
        <dbReference type="EMBL" id="MBP2220136.1"/>
    </source>
</evidence>
<dbReference type="AlphaFoldDB" id="A0A2L1C8W9"/>
<dbReference type="InterPro" id="IPR025877">
    <property type="entry name" value="MobA-like_NTP_Trfase"/>
</dbReference>
<dbReference type="RefSeq" id="WP_013999072.1">
    <property type="nucleotide sequence ID" value="NZ_CP020120.1"/>
</dbReference>
<evidence type="ECO:0000313" key="21">
    <source>
        <dbReference type="Proteomes" id="UP000584706"/>
    </source>
</evidence>
<comment type="function">
    <text evidence="8">Transfers a GMP moiety from GTP to Mo-molybdopterin (Mo-MPT) cofactor (Moco or molybdenum cofactor) to form Mo-molybdopterin guanine dinucleotide (Mo-MGD) cofactor.</text>
</comment>
<dbReference type="KEGG" id="mmad:MMJJ_04110"/>
<evidence type="ECO:0000313" key="19">
    <source>
        <dbReference type="Proteomes" id="UP000567099"/>
    </source>
</evidence>
<dbReference type="EMBL" id="JAGINF010000007">
    <property type="protein sequence ID" value="MBP2220136.1"/>
    <property type="molecule type" value="Genomic_DNA"/>
</dbReference>
<evidence type="ECO:0000313" key="11">
    <source>
        <dbReference type="EMBL" id="MBA2846381.1"/>
    </source>
</evidence>
<dbReference type="PANTHER" id="PTHR19136:SF81">
    <property type="entry name" value="MOLYBDENUM COFACTOR GUANYLYLTRANSFERASE"/>
    <property type="match status" value="1"/>
</dbReference>
<dbReference type="EC" id="2.7.7.77" evidence="8"/>
<dbReference type="GO" id="GO:0061603">
    <property type="term" value="F:molybdenum cofactor guanylyltransferase activity"/>
    <property type="evidence" value="ECO:0007669"/>
    <property type="project" value="UniProtKB-EC"/>
</dbReference>
<dbReference type="GO" id="GO:0046872">
    <property type="term" value="F:metal ion binding"/>
    <property type="evidence" value="ECO:0007669"/>
    <property type="project" value="UniProtKB-KW"/>
</dbReference>
<evidence type="ECO:0000256" key="8">
    <source>
        <dbReference type="HAMAP-Rule" id="MF_00316"/>
    </source>
</evidence>
<reference evidence="18" key="1">
    <citation type="journal article" date="2018" name="Genome Announc.">
        <title>Complete Genome Sequence of the Methanococcus maripaludis Type Strain JJ (DSM 2067), a Model for Selenoprotein Synthesis in Archaea.</title>
        <authorList>
            <person name="Poehlein A."/>
            <person name="Heym D."/>
            <person name="Quitzke V."/>
            <person name="Fersch J."/>
            <person name="Daniel R."/>
            <person name="Rother M."/>
        </authorList>
    </citation>
    <scope>NUCLEOTIDE SEQUENCE [LARGE SCALE GENOMIC DNA]</scope>
    <source>
        <strain evidence="18">DSM 2067</strain>
    </source>
</reference>
<dbReference type="EMBL" id="JACDUO010000001">
    <property type="protein sequence ID" value="MBA2864245.1"/>
    <property type="molecule type" value="Genomic_DNA"/>
</dbReference>
<dbReference type="GO" id="GO:0005525">
    <property type="term" value="F:GTP binding"/>
    <property type="evidence" value="ECO:0007669"/>
    <property type="project" value="UniProtKB-UniRule"/>
</dbReference>
<dbReference type="EMBL" id="CP026606">
    <property type="protein sequence ID" value="AVB75828.1"/>
    <property type="molecule type" value="Genomic_DNA"/>
</dbReference>
<evidence type="ECO:0000256" key="6">
    <source>
        <dbReference type="ARBA" id="ARBA00023134"/>
    </source>
</evidence>
<reference evidence="19 20" key="3">
    <citation type="submission" date="2020-07" db="EMBL/GenBank/DDBJ databases">
        <title>Genomic Encyclopedia of Type Strains, Phase IV (KMG-V): Genome sequencing to study the core and pangenomes of soil and plant-associated prokaryotes.</title>
        <authorList>
            <person name="Whitman W."/>
        </authorList>
    </citation>
    <scope>NUCLEOTIDE SEQUENCE [LARGE SCALE GENOMIC DNA]</scope>
    <source>
        <strain evidence="11 20">A5</strain>
        <strain evidence="12 19">C13</strain>
        <strain evidence="14 22">D1</strain>
        <strain evidence="13 21">DSM 7078</strain>
        <strain evidence="16">RC</strain>
    </source>
</reference>
<evidence type="ECO:0000313" key="15">
    <source>
        <dbReference type="EMBL" id="MBG0769797.1"/>
    </source>
</evidence>
<evidence type="ECO:0000313" key="18">
    <source>
        <dbReference type="Proteomes" id="UP000239462"/>
    </source>
</evidence>
<gene>
    <name evidence="8 10" type="primary">mobA</name>
    <name evidence="15" type="ORF">H0S71_07880</name>
    <name evidence="16" type="ORF">HNP85_000227</name>
    <name evidence="11" type="ORF">HNP88_000565</name>
    <name evidence="12" type="ORF">HNP94_001245</name>
    <name evidence="14" type="ORF">HNP96_001212</name>
    <name evidence="13" type="ORF">HNP97_001177</name>
    <name evidence="17" type="ORF">J2745_001644</name>
    <name evidence="10" type="ORF">MMJJ_04110</name>
</gene>
<evidence type="ECO:0000313" key="16">
    <source>
        <dbReference type="EMBL" id="MBM7408555.1"/>
    </source>
</evidence>
<dbReference type="Proteomes" id="UP000571854">
    <property type="component" value="Unassembled WGS sequence"/>
</dbReference>
<feature type="domain" description="MobA-like NTP transferase" evidence="9">
    <location>
        <begin position="4"/>
        <end position="156"/>
    </location>
</feature>
<sequence>MISAIILSGGKAERMGGEKSFRKSGNKYLIENIADMLIEMEIPFVTVFKNPRFMEKPEEEIEKQLYYYKKYHQTITWDFVPGMGPLIGMLSGMLNTKSQWVFLVPCDMPFITEESIINLLSFIKEAELNGQDCIVPKHKNGFIEPLFSLYHISSVNVLGMVVEEMLEQNRSFPIRRLIDELNPLYVDVDKIDKTCDIFINLNTLKELENACFDR</sequence>
<dbReference type="EMBL" id="JAFBBC010000001">
    <property type="protein sequence ID" value="MBM7408555.1"/>
    <property type="molecule type" value="Genomic_DNA"/>
</dbReference>
<proteinExistence type="inferred from homology"/>
<dbReference type="PANTHER" id="PTHR19136">
    <property type="entry name" value="MOLYBDENUM COFACTOR GUANYLYLTRANSFERASE"/>
    <property type="match status" value="1"/>
</dbReference>
<dbReference type="Proteomes" id="UP000742560">
    <property type="component" value="Unassembled WGS sequence"/>
</dbReference>
<dbReference type="EMBL" id="JACCQJ010000003">
    <property type="protein sequence ID" value="MBG0769797.1"/>
    <property type="molecule type" value="Genomic_DNA"/>
</dbReference>
<comment type="catalytic activity">
    <reaction evidence="8">
        <text>Mo-molybdopterin + GTP + H(+) = Mo-molybdopterin guanine dinucleotide + diphosphate</text>
        <dbReference type="Rhea" id="RHEA:34243"/>
        <dbReference type="ChEBI" id="CHEBI:15378"/>
        <dbReference type="ChEBI" id="CHEBI:33019"/>
        <dbReference type="ChEBI" id="CHEBI:37565"/>
        <dbReference type="ChEBI" id="CHEBI:71302"/>
        <dbReference type="ChEBI" id="CHEBI:71310"/>
        <dbReference type="EC" id="2.7.7.77"/>
    </reaction>
</comment>
<keyword evidence="4 8" id="KW-0547">Nucleotide-binding</keyword>
<feature type="binding site" evidence="8">
    <location>
        <position position="19"/>
    </location>
    <ligand>
        <name>GTP</name>
        <dbReference type="ChEBI" id="CHEBI:37565"/>
    </ligand>
</feature>
<evidence type="ECO:0000256" key="1">
    <source>
        <dbReference type="ARBA" id="ARBA00022490"/>
    </source>
</evidence>
<evidence type="ECO:0000313" key="13">
    <source>
        <dbReference type="EMBL" id="MBB6067667.1"/>
    </source>
</evidence>
<dbReference type="Proteomes" id="UP000590564">
    <property type="component" value="Unassembled WGS sequence"/>
</dbReference>
<dbReference type="EMBL" id="JACHED010000002">
    <property type="protein sequence ID" value="MBB6497171.1"/>
    <property type="molecule type" value="Genomic_DNA"/>
</dbReference>
<feature type="binding site" evidence="8">
    <location>
        <position position="107"/>
    </location>
    <ligand>
        <name>GTP</name>
        <dbReference type="ChEBI" id="CHEBI:37565"/>
    </ligand>
</feature>
<dbReference type="GO" id="GO:0005737">
    <property type="term" value="C:cytoplasm"/>
    <property type="evidence" value="ECO:0007669"/>
    <property type="project" value="UniProtKB-SubCell"/>
</dbReference>
<evidence type="ECO:0000313" key="14">
    <source>
        <dbReference type="EMBL" id="MBB6497171.1"/>
    </source>
</evidence>
<dbReference type="InterPro" id="IPR029044">
    <property type="entry name" value="Nucleotide-diphossugar_trans"/>
</dbReference>
<feature type="binding site" evidence="8">
    <location>
        <begin position="7"/>
        <end position="9"/>
    </location>
    <ligand>
        <name>GTP</name>
        <dbReference type="ChEBI" id="CHEBI:37565"/>
    </ligand>
</feature>
<evidence type="ECO:0000313" key="10">
    <source>
        <dbReference type="EMBL" id="AVB75828.1"/>
    </source>
</evidence>
<dbReference type="InterPro" id="IPR013482">
    <property type="entry name" value="Molybde_CF_guanTrfase"/>
</dbReference>
<keyword evidence="7 8" id="KW-0501">Molybdenum cofactor biosynthesis</keyword>
<keyword evidence="5 8" id="KW-0460">Magnesium</keyword>
<dbReference type="Proteomes" id="UP000714405">
    <property type="component" value="Unassembled WGS sequence"/>
</dbReference>
<reference evidence="15" key="4">
    <citation type="submission" date="2020-07" db="EMBL/GenBank/DDBJ databases">
        <title>Severe corrosion of carbon steel in oil field produced water can be linked to methanogenic archaea containing a special type of NiFe hydrogenase.</title>
        <authorList>
            <person name="Lahme S."/>
            <person name="Mand J."/>
            <person name="Longwell J."/>
            <person name="Smith R."/>
            <person name="Enning D."/>
        </authorList>
    </citation>
    <scope>NUCLEOTIDE SEQUENCE</scope>
    <source>
        <strain evidence="15">MIC098Bin5</strain>
    </source>
</reference>
<evidence type="ECO:0000313" key="20">
    <source>
        <dbReference type="Proteomes" id="UP000571854"/>
    </source>
</evidence>
<evidence type="ECO:0000256" key="5">
    <source>
        <dbReference type="ARBA" id="ARBA00022842"/>
    </source>
</evidence>
<reference evidence="10" key="2">
    <citation type="submission" date="2018-02" db="EMBL/GenBank/DDBJ databases">
        <title>Complete genome sequence of the Methanococcus maripaludis type strain JJ (DSM 2067), a model for selenoprotein synthesis in Archaea.</title>
        <authorList>
            <person name="Poehlein A."/>
            <person name="Heym D."/>
            <person name="Quitzke V."/>
            <person name="Fersch J."/>
            <person name="Daniel R."/>
            <person name="Rother M."/>
        </authorList>
    </citation>
    <scope>NUCLEOTIDE SEQUENCE [LARGE SCALE GENOMIC DNA]</scope>
    <source>
        <strain evidence="10">DSM 2067</strain>
    </source>
</reference>
<dbReference type="EMBL" id="JACHIQ010000002">
    <property type="protein sequence ID" value="MBB6067667.1"/>
    <property type="molecule type" value="Genomic_DNA"/>
</dbReference>
<comment type="domain">
    <text evidence="8">The N-terminal domain determines nucleotide recognition and specific binding, while the C-terminal domain determines the specific binding to the target protein.</text>
</comment>
<protein>
    <recommendedName>
        <fullName evidence="8">Probable molybdenum cofactor guanylyltransferase</fullName>
        <shortName evidence="8">MoCo guanylyltransferase</shortName>
        <ecNumber evidence="8">2.7.7.77</ecNumber>
    </recommendedName>
    <alternativeName>
        <fullName evidence="8">GTP:molybdopterin guanylyltransferase</fullName>
    </alternativeName>
    <alternativeName>
        <fullName evidence="8">Mo-MPT guanylyltransferase</fullName>
    </alternativeName>
    <alternativeName>
        <fullName evidence="8">Molybdopterin guanylyltransferase</fullName>
    </alternativeName>
    <alternativeName>
        <fullName evidence="8">Molybdopterin-guanine dinucleotide synthase</fullName>
        <shortName evidence="8">MGD synthase</shortName>
    </alternativeName>
</protein>
<dbReference type="EMBL" id="JACDUJ010000001">
    <property type="protein sequence ID" value="MBA2846381.1"/>
    <property type="molecule type" value="Genomic_DNA"/>
</dbReference>
<dbReference type="HAMAP" id="MF_00316">
    <property type="entry name" value="MobA"/>
    <property type="match status" value="1"/>
</dbReference>
<dbReference type="GeneID" id="10982148"/>
<dbReference type="Pfam" id="PF12804">
    <property type="entry name" value="NTP_transf_3"/>
    <property type="match status" value="1"/>
</dbReference>
<feature type="binding site" evidence="8">
    <location>
        <position position="107"/>
    </location>
    <ligand>
        <name>Mg(2+)</name>
        <dbReference type="ChEBI" id="CHEBI:18420"/>
    </ligand>
</feature>
<name>A0A2L1C8W9_METMI</name>
<dbReference type="Proteomes" id="UP000584706">
    <property type="component" value="Unassembled WGS sequence"/>
</dbReference>
<comment type="similarity">
    <text evidence="8">Belongs to the MobA family.</text>
</comment>
<evidence type="ECO:0000313" key="22">
    <source>
        <dbReference type="Proteomes" id="UP000590564"/>
    </source>
</evidence>
<accession>A0A2L1C8W9</accession>
<dbReference type="Proteomes" id="UP000722095">
    <property type="component" value="Unassembled WGS sequence"/>
</dbReference>
<keyword evidence="10" id="KW-0548">Nucleotidyltransferase</keyword>
<evidence type="ECO:0000256" key="2">
    <source>
        <dbReference type="ARBA" id="ARBA00022679"/>
    </source>
</evidence>
<evidence type="ECO:0000256" key="4">
    <source>
        <dbReference type="ARBA" id="ARBA00022741"/>
    </source>
</evidence>
<keyword evidence="1 8" id="KW-0963">Cytoplasm</keyword>
<dbReference type="Gene3D" id="3.90.550.10">
    <property type="entry name" value="Spore Coat Polysaccharide Biosynthesis Protein SpsA, Chain A"/>
    <property type="match status" value="1"/>
</dbReference>
<dbReference type="SUPFAM" id="SSF53448">
    <property type="entry name" value="Nucleotide-diphospho-sugar transferases"/>
    <property type="match status" value="1"/>
</dbReference>
<keyword evidence="2 8" id="KW-0808">Transferase</keyword>
<feature type="binding site" evidence="8">
    <location>
        <position position="78"/>
    </location>
    <ligand>
        <name>GTP</name>
        <dbReference type="ChEBI" id="CHEBI:37565"/>
    </ligand>
</feature>
<dbReference type="CDD" id="cd02503">
    <property type="entry name" value="MobA"/>
    <property type="match status" value="1"/>
</dbReference>
<organism evidence="10 18">
    <name type="scientific">Methanococcus maripaludis</name>
    <name type="common">Methanococcus deltae</name>
    <dbReference type="NCBI Taxonomy" id="39152"/>
    <lineage>
        <taxon>Archaea</taxon>
        <taxon>Methanobacteriati</taxon>
        <taxon>Methanobacteriota</taxon>
        <taxon>Methanomada group</taxon>
        <taxon>Methanococci</taxon>
        <taxon>Methanococcales</taxon>
        <taxon>Methanococcaceae</taxon>
        <taxon>Methanococcus</taxon>
    </lineage>
</organism>
<evidence type="ECO:0000259" key="9">
    <source>
        <dbReference type="Pfam" id="PF12804"/>
    </source>
</evidence>
<dbReference type="Proteomes" id="UP000239462">
    <property type="component" value="Chromosome"/>
</dbReference>
<keyword evidence="6 8" id="KW-0342">GTP-binding</keyword>
<dbReference type="Proteomes" id="UP000567099">
    <property type="component" value="Unassembled WGS sequence"/>
</dbReference>
<comment type="caution">
    <text evidence="8">Lacks conserved residue(s) required for the propagation of feature annotation.</text>
</comment>
<keyword evidence="3 8" id="KW-0479">Metal-binding</keyword>
<reference evidence="17" key="5">
    <citation type="submission" date="2021-03" db="EMBL/GenBank/DDBJ databases">
        <title>Genomic Encyclopedia of Type Strains, Phase IV (KMG-IV): sequencing the most valuable type-strain genomes for metagenomic binning, comparative biology and taxonomic classification.</title>
        <authorList>
            <person name="Goeker M."/>
        </authorList>
    </citation>
    <scope>NUCLEOTIDE SEQUENCE</scope>
    <source>
        <strain evidence="17">DSM 2771</strain>
    </source>
</reference>
<evidence type="ECO:0000313" key="12">
    <source>
        <dbReference type="EMBL" id="MBA2864245.1"/>
    </source>
</evidence>
<evidence type="ECO:0000256" key="3">
    <source>
        <dbReference type="ARBA" id="ARBA00022723"/>
    </source>
</evidence>
<evidence type="ECO:0000256" key="7">
    <source>
        <dbReference type="ARBA" id="ARBA00023150"/>
    </source>
</evidence>
<comment type="subcellular location">
    <subcellularLocation>
        <location evidence="8">Cytoplasm</location>
    </subcellularLocation>
</comment>
<comment type="cofactor">
    <cofactor evidence="8">
        <name>Mg(2+)</name>
        <dbReference type="ChEBI" id="CHEBI:18420"/>
    </cofactor>
</comment>